<feature type="domain" description="PA" evidence="13">
    <location>
        <begin position="465"/>
        <end position="551"/>
    </location>
</feature>
<dbReference type="InterPro" id="IPR027268">
    <property type="entry name" value="Peptidase_M4/M1_CTD_sf"/>
</dbReference>
<keyword evidence="5" id="KW-0645">Protease</keyword>
<name>A0ABS0Q807_9BACT</name>
<comment type="subcellular location">
    <subcellularLocation>
        <location evidence="2">Secreted</location>
    </subcellularLocation>
</comment>
<evidence type="ECO:0000256" key="3">
    <source>
        <dbReference type="ARBA" id="ARBA00006006"/>
    </source>
</evidence>
<comment type="similarity">
    <text evidence="3">Belongs to the peptidase M36 family.</text>
</comment>
<proteinExistence type="inferred from homology"/>
<comment type="caution">
    <text evidence="15">The sequence shown here is derived from an EMBL/GenBank/DDBJ whole genome shotgun (WGS) entry which is preliminary data.</text>
</comment>
<evidence type="ECO:0000256" key="5">
    <source>
        <dbReference type="ARBA" id="ARBA00022670"/>
    </source>
</evidence>
<evidence type="ECO:0000256" key="1">
    <source>
        <dbReference type="ARBA" id="ARBA00001947"/>
    </source>
</evidence>
<evidence type="ECO:0000256" key="10">
    <source>
        <dbReference type="ARBA" id="ARBA00023049"/>
    </source>
</evidence>
<keyword evidence="4" id="KW-0964">Secreted</keyword>
<feature type="chain" id="PRO_5047289174" evidence="12">
    <location>
        <begin position="26"/>
        <end position="1186"/>
    </location>
</feature>
<dbReference type="Proteomes" id="UP000625631">
    <property type="component" value="Unassembled WGS sequence"/>
</dbReference>
<dbReference type="InterPro" id="IPR001842">
    <property type="entry name" value="Peptidase_M36"/>
</dbReference>
<evidence type="ECO:0000259" key="14">
    <source>
        <dbReference type="Pfam" id="PF07504"/>
    </source>
</evidence>
<accession>A0ABS0Q807</accession>
<keyword evidence="9" id="KW-0862">Zinc</keyword>
<dbReference type="Pfam" id="PF02225">
    <property type="entry name" value="PA"/>
    <property type="match status" value="1"/>
</dbReference>
<evidence type="ECO:0000256" key="12">
    <source>
        <dbReference type="SAM" id="SignalP"/>
    </source>
</evidence>
<dbReference type="PANTHER" id="PTHR33478">
    <property type="entry name" value="EXTRACELLULAR METALLOPROTEINASE MEP"/>
    <property type="match status" value="1"/>
</dbReference>
<dbReference type="CDD" id="cd09596">
    <property type="entry name" value="M36"/>
    <property type="match status" value="1"/>
</dbReference>
<dbReference type="SUPFAM" id="SSF52025">
    <property type="entry name" value="PA domain"/>
    <property type="match status" value="1"/>
</dbReference>
<evidence type="ECO:0000256" key="6">
    <source>
        <dbReference type="ARBA" id="ARBA00022723"/>
    </source>
</evidence>
<dbReference type="Gene3D" id="2.60.120.260">
    <property type="entry name" value="Galactose-binding domain-like"/>
    <property type="match status" value="1"/>
</dbReference>
<comment type="cofactor">
    <cofactor evidence="1">
        <name>Zn(2+)</name>
        <dbReference type="ChEBI" id="CHEBI:29105"/>
    </cofactor>
</comment>
<protein>
    <submittedName>
        <fullName evidence="15">M36 family metallopeptidase</fullName>
    </submittedName>
</protein>
<gene>
    <name evidence="15" type="ORF">I7X13_10030</name>
</gene>
<evidence type="ECO:0000256" key="7">
    <source>
        <dbReference type="ARBA" id="ARBA00022729"/>
    </source>
</evidence>
<dbReference type="EMBL" id="JAEDAE010000003">
    <property type="protein sequence ID" value="MBH8558386.1"/>
    <property type="molecule type" value="Genomic_DNA"/>
</dbReference>
<organism evidence="15 16">
    <name type="scientific">Hymenobacter negativus</name>
    <dbReference type="NCBI Taxonomy" id="2795026"/>
    <lineage>
        <taxon>Bacteria</taxon>
        <taxon>Pseudomonadati</taxon>
        <taxon>Bacteroidota</taxon>
        <taxon>Cytophagia</taxon>
        <taxon>Cytophagales</taxon>
        <taxon>Hymenobacteraceae</taxon>
        <taxon>Hymenobacter</taxon>
    </lineage>
</organism>
<dbReference type="CDD" id="cd04818">
    <property type="entry name" value="PA_subtilisin_1"/>
    <property type="match status" value="1"/>
</dbReference>
<keyword evidence="6" id="KW-0479">Metal-binding</keyword>
<dbReference type="InterPro" id="IPR011096">
    <property type="entry name" value="FTP_domain"/>
</dbReference>
<dbReference type="InterPro" id="IPR046450">
    <property type="entry name" value="PA_dom_sf"/>
</dbReference>
<dbReference type="RefSeq" id="WP_198075366.1">
    <property type="nucleotide sequence ID" value="NZ_JAEDAE010000003.1"/>
</dbReference>
<keyword evidence="8" id="KW-0378">Hydrolase</keyword>
<dbReference type="PANTHER" id="PTHR33478:SF1">
    <property type="entry name" value="EXTRACELLULAR METALLOPROTEINASE MEP"/>
    <property type="match status" value="1"/>
</dbReference>
<evidence type="ECO:0000256" key="9">
    <source>
        <dbReference type="ARBA" id="ARBA00022833"/>
    </source>
</evidence>
<dbReference type="InterPro" id="IPR050371">
    <property type="entry name" value="Fungal_virulence_M36"/>
</dbReference>
<feature type="domain" description="FTP" evidence="14">
    <location>
        <begin position="52"/>
        <end position="85"/>
    </location>
</feature>
<evidence type="ECO:0000256" key="8">
    <source>
        <dbReference type="ARBA" id="ARBA00022801"/>
    </source>
</evidence>
<keyword evidence="10" id="KW-0482">Metalloprotease</keyword>
<dbReference type="InterPro" id="IPR003137">
    <property type="entry name" value="PA_domain"/>
</dbReference>
<keyword evidence="7 12" id="KW-0732">Signal</keyword>
<dbReference type="Gene3D" id="1.10.390.10">
    <property type="entry name" value="Neutral Protease Domain 2"/>
    <property type="match status" value="1"/>
</dbReference>
<sequence length="1186" mass="124977">MSKPFTFQKLSLALLGLLPLTALHAQSLAPQQAMEKALAVRSQWAGPGFAPADLRMSSAYADANGLEHMYVQQLYQGIPVFNKIQSLAFVGSRLASHTGAFVPAKQFAGVPATPAITAAVAVSRALQHLDRPFAATPLRLTEESGPEARQTFAASGVARQDIVASLTWAFDEAGKAHLTWNVNVDLLGSPDWWNVRVDAASGAIVSQDNWTVSEAAAPHARPAAVATKGAVATVAKAAQFLPPPPPTTTSTSFLVIPFPRERPTATGVQTDTDPWLKAGATNNATTYGWNFDGTTNYAFTRGNNVAAYDDAANTNAPGNYANSTTAAPALSFNYTPDFTLAPGGTTNRNAAVTNLFYWNNIIHDITYQYGFTEAAGNFQADNMGRGGSGNDYVKAEAQDGLGTNNANFSTPADGSSGRMQMYLWSAATPSYSLIVTAPSTVAGSYPAVEGGFSTNNSLATLGPISGQLALYNDAGNLGCTATTATALTGKIALIYRGSCNFSVKVKNAQLAGATAAIVVNNVAGAPSVMGGSDNTVTIPSVMISQADGATLVAQITNNIQVTLPRAPAPGPMLDGDFDNGVMVHEYGHGVSTRLTGGPANSSCLNNAEQGGEGWSDYLALMLTTDWTTAALTDGPNARPVGTYASGQTATGSGIRRYPYSTNLTVNPLTYANVATNPEVHAIGEIWCAALWDMTWNIIQQRGRIEPNLYNGAANGGNNIAMQLVLQGMKLQPCQPGFLDARDAILAADSLLYQGQYHCTIWNAFARRGMGYSAVEGSSGSATDQTAAFDMPPPVTLQKVTPLVSGNTFTNEYKLACNCSVPTAPYTLTDELPTGMQFVSSTTGGTLVGNKVTFSNITFTAPGQTRTLRFLGQAAAASACAPVTPVNDNREANTTGGFAAQPITGTSTWTTSTAHANSGTTSWWATAPAIPTDFVLTSTPFTPTGLSVLSFYHYFDFEGSYDGGTVEISTNNGTTWQNPATLWIQNGYNSTFDASTTAPGQKCFSGRSVTGTAGFIRSALDLRSFAGMPMLVRFRTRTDNGSPGTFEGWFIDDIQVINGCGGNQIVELRNGSNVLQSTQTVTTYLTTNTTTAQKTGLAQASEFTAQPNPFGSQGLQLRLNLPSAQPKMDLDLYDVAGRLLLHRTVDRVAAGTSTLTWNEAAALRAGLYLVRLQLPDGSATMLRVERE</sequence>
<evidence type="ECO:0000259" key="13">
    <source>
        <dbReference type="Pfam" id="PF02225"/>
    </source>
</evidence>
<dbReference type="Gene3D" id="3.10.170.10">
    <property type="match status" value="1"/>
</dbReference>
<feature type="signal peptide" evidence="12">
    <location>
        <begin position="1"/>
        <end position="25"/>
    </location>
</feature>
<dbReference type="Pfam" id="PF02128">
    <property type="entry name" value="Peptidase_M36"/>
    <property type="match status" value="1"/>
</dbReference>
<dbReference type="Gene3D" id="3.50.30.30">
    <property type="match status" value="1"/>
</dbReference>
<dbReference type="PRINTS" id="PR00999">
    <property type="entry name" value="FUNGALYSIN"/>
</dbReference>
<dbReference type="SUPFAM" id="SSF55486">
    <property type="entry name" value="Metalloproteases ('zincins'), catalytic domain"/>
    <property type="match status" value="1"/>
</dbReference>
<keyword evidence="11" id="KW-0865">Zymogen</keyword>
<evidence type="ECO:0000313" key="15">
    <source>
        <dbReference type="EMBL" id="MBH8558386.1"/>
    </source>
</evidence>
<evidence type="ECO:0000256" key="4">
    <source>
        <dbReference type="ARBA" id="ARBA00022525"/>
    </source>
</evidence>
<evidence type="ECO:0000313" key="16">
    <source>
        <dbReference type="Proteomes" id="UP000625631"/>
    </source>
</evidence>
<keyword evidence="16" id="KW-1185">Reference proteome</keyword>
<evidence type="ECO:0000256" key="2">
    <source>
        <dbReference type="ARBA" id="ARBA00004613"/>
    </source>
</evidence>
<reference evidence="15 16" key="1">
    <citation type="submission" date="2020-12" db="EMBL/GenBank/DDBJ databases">
        <title>Hymenobacter sp.</title>
        <authorList>
            <person name="Kim M.K."/>
        </authorList>
    </citation>
    <scope>NUCLEOTIDE SEQUENCE [LARGE SCALE GENOMIC DNA]</scope>
    <source>
        <strain evidence="15 16">BT442</strain>
    </source>
</reference>
<evidence type="ECO:0000256" key="11">
    <source>
        <dbReference type="ARBA" id="ARBA00023145"/>
    </source>
</evidence>
<dbReference type="Pfam" id="PF07504">
    <property type="entry name" value="FTP"/>
    <property type="match status" value="1"/>
</dbReference>